<comment type="pathway">
    <text evidence="8">Cofactor biosynthesis; coenzyme A biosynthesis; CoA from (R)-pantothenate: step 5/5.</text>
</comment>
<dbReference type="InterPro" id="IPR027417">
    <property type="entry name" value="P-loop_NTPase"/>
</dbReference>
<protein>
    <recommendedName>
        <fullName evidence="8 9">Dephospho-CoA kinase</fullName>
        <ecNumber evidence="8 9">2.7.1.24</ecNumber>
    </recommendedName>
    <alternativeName>
        <fullName evidence="8">Dephosphocoenzyme A kinase</fullName>
    </alternativeName>
</protein>
<dbReference type="HAMAP" id="MF_00376">
    <property type="entry name" value="Dephospho_CoA_kinase"/>
    <property type="match status" value="1"/>
</dbReference>
<dbReference type="InterPro" id="IPR001977">
    <property type="entry name" value="Depp_CoAkinase"/>
</dbReference>
<evidence type="ECO:0000313" key="10">
    <source>
        <dbReference type="EMBL" id="VYT82327.1"/>
    </source>
</evidence>
<comment type="subcellular location">
    <subcellularLocation>
        <location evidence="8">Cytoplasm</location>
    </subcellularLocation>
</comment>
<evidence type="ECO:0000256" key="3">
    <source>
        <dbReference type="ARBA" id="ARBA00022679"/>
    </source>
</evidence>
<accession>A0A6N2ZW29</accession>
<keyword evidence="4 8" id="KW-0547">Nucleotide-binding</keyword>
<evidence type="ECO:0000256" key="9">
    <source>
        <dbReference type="NCBIfam" id="TIGR00152"/>
    </source>
</evidence>
<evidence type="ECO:0000256" key="7">
    <source>
        <dbReference type="ARBA" id="ARBA00022993"/>
    </source>
</evidence>
<dbReference type="GO" id="GO:0015937">
    <property type="term" value="P:coenzyme A biosynthetic process"/>
    <property type="evidence" value="ECO:0007669"/>
    <property type="project" value="UniProtKB-UniRule"/>
</dbReference>
<keyword evidence="7 8" id="KW-0173">Coenzyme A biosynthesis</keyword>
<evidence type="ECO:0000256" key="6">
    <source>
        <dbReference type="ARBA" id="ARBA00022840"/>
    </source>
</evidence>
<evidence type="ECO:0000256" key="2">
    <source>
        <dbReference type="ARBA" id="ARBA00022490"/>
    </source>
</evidence>
<dbReference type="CDD" id="cd02022">
    <property type="entry name" value="DPCK"/>
    <property type="match status" value="1"/>
</dbReference>
<dbReference type="GO" id="GO:0005737">
    <property type="term" value="C:cytoplasm"/>
    <property type="evidence" value="ECO:0007669"/>
    <property type="project" value="UniProtKB-SubCell"/>
</dbReference>
<dbReference type="GO" id="GO:0004140">
    <property type="term" value="F:dephospho-CoA kinase activity"/>
    <property type="evidence" value="ECO:0007669"/>
    <property type="project" value="UniProtKB-UniRule"/>
</dbReference>
<feature type="binding site" evidence="8">
    <location>
        <begin position="11"/>
        <end position="16"/>
    </location>
    <ligand>
        <name>ATP</name>
        <dbReference type="ChEBI" id="CHEBI:30616"/>
    </ligand>
</feature>
<name>A0A6N2ZW29_9FIRM</name>
<dbReference type="AlphaFoldDB" id="A0A6N2ZW29"/>
<evidence type="ECO:0000256" key="4">
    <source>
        <dbReference type="ARBA" id="ARBA00022741"/>
    </source>
</evidence>
<organism evidence="10">
    <name type="scientific">Intestinibacter bartlettii</name>
    <dbReference type="NCBI Taxonomy" id="261299"/>
    <lineage>
        <taxon>Bacteria</taxon>
        <taxon>Bacillati</taxon>
        <taxon>Bacillota</taxon>
        <taxon>Clostridia</taxon>
        <taxon>Peptostreptococcales</taxon>
        <taxon>Peptostreptococcaceae</taxon>
        <taxon>Intestinibacter</taxon>
    </lineage>
</organism>
<dbReference type="GO" id="GO:0005524">
    <property type="term" value="F:ATP binding"/>
    <property type="evidence" value="ECO:0007669"/>
    <property type="project" value="UniProtKB-UniRule"/>
</dbReference>
<keyword evidence="6 8" id="KW-0067">ATP-binding</keyword>
<keyword evidence="2 8" id="KW-0963">Cytoplasm</keyword>
<dbReference type="Gene3D" id="3.40.50.300">
    <property type="entry name" value="P-loop containing nucleotide triphosphate hydrolases"/>
    <property type="match status" value="1"/>
</dbReference>
<dbReference type="PANTHER" id="PTHR10695:SF46">
    <property type="entry name" value="BIFUNCTIONAL COENZYME A SYNTHASE-RELATED"/>
    <property type="match status" value="1"/>
</dbReference>
<dbReference type="PANTHER" id="PTHR10695">
    <property type="entry name" value="DEPHOSPHO-COA KINASE-RELATED"/>
    <property type="match status" value="1"/>
</dbReference>
<comment type="catalytic activity">
    <reaction evidence="8">
        <text>3'-dephospho-CoA + ATP = ADP + CoA + H(+)</text>
        <dbReference type="Rhea" id="RHEA:18245"/>
        <dbReference type="ChEBI" id="CHEBI:15378"/>
        <dbReference type="ChEBI" id="CHEBI:30616"/>
        <dbReference type="ChEBI" id="CHEBI:57287"/>
        <dbReference type="ChEBI" id="CHEBI:57328"/>
        <dbReference type="ChEBI" id="CHEBI:456216"/>
        <dbReference type="EC" id="2.7.1.24"/>
    </reaction>
</comment>
<comment type="function">
    <text evidence="8">Catalyzes the phosphorylation of the 3'-hydroxyl group of dephosphocoenzyme A to form coenzyme A.</text>
</comment>
<reference evidence="10" key="1">
    <citation type="submission" date="2019-11" db="EMBL/GenBank/DDBJ databases">
        <authorList>
            <person name="Feng L."/>
        </authorList>
    </citation>
    <scope>NUCLEOTIDE SEQUENCE</scope>
    <source>
        <strain evidence="10">IbartlettiiLFYP30</strain>
    </source>
</reference>
<comment type="similarity">
    <text evidence="1 8">Belongs to the CoaE family.</text>
</comment>
<evidence type="ECO:0000256" key="8">
    <source>
        <dbReference type="HAMAP-Rule" id="MF_00376"/>
    </source>
</evidence>
<dbReference type="NCBIfam" id="TIGR00152">
    <property type="entry name" value="dephospho-CoA kinase"/>
    <property type="match status" value="1"/>
</dbReference>
<proteinExistence type="inferred from homology"/>
<dbReference type="SUPFAM" id="SSF52540">
    <property type="entry name" value="P-loop containing nucleoside triphosphate hydrolases"/>
    <property type="match status" value="1"/>
</dbReference>
<dbReference type="EMBL" id="CACRUE010000012">
    <property type="protein sequence ID" value="VYT82327.1"/>
    <property type="molecule type" value="Genomic_DNA"/>
</dbReference>
<keyword evidence="5 8" id="KW-0418">Kinase</keyword>
<sequence length="197" mass="22122">MLVLGLTGNIGCGKSSVSTIFMNHGIEIVDADIVARHIFEDLDLLNKVFSTFGETIKNEDGSLNRKALGNIVFNDDEKLIALNNLTHPKIKENILKKIEEYKTQGKKIVAIDAALLIEDNYLPYIDKLILVTCKKDIQIKRIIARDNCTEKEAISRINSQMSQEDKAKFADYIIDNSGPFENLEQQVLEIISVLQGE</sequence>
<dbReference type="Pfam" id="PF01121">
    <property type="entry name" value="CoaE"/>
    <property type="match status" value="1"/>
</dbReference>
<dbReference type="PROSITE" id="PS51219">
    <property type="entry name" value="DPCK"/>
    <property type="match status" value="1"/>
</dbReference>
<dbReference type="UniPathway" id="UPA00241">
    <property type="reaction ID" value="UER00356"/>
</dbReference>
<gene>
    <name evidence="8 10" type="primary">coaE</name>
    <name evidence="10" type="ORF">IBLFYP30_00175</name>
</gene>
<dbReference type="FunFam" id="3.40.50.300:FF:000991">
    <property type="entry name" value="Dephospho-CoA kinase"/>
    <property type="match status" value="1"/>
</dbReference>
<keyword evidence="3 8" id="KW-0808">Transferase</keyword>
<evidence type="ECO:0000256" key="1">
    <source>
        <dbReference type="ARBA" id="ARBA00009018"/>
    </source>
</evidence>
<evidence type="ECO:0000256" key="5">
    <source>
        <dbReference type="ARBA" id="ARBA00022777"/>
    </source>
</evidence>
<dbReference type="RefSeq" id="WP_024037537.1">
    <property type="nucleotide sequence ID" value="NZ_CACRUE010000012.1"/>
</dbReference>
<dbReference type="EC" id="2.7.1.24" evidence="8 9"/>